<protein>
    <recommendedName>
        <fullName evidence="3">FMP27/BLTP2/Hobbit GFWDK motif-containing RBG unit domain-containing protein</fullName>
    </recommendedName>
</protein>
<dbReference type="STRING" id="3818.A0A444Y9V5"/>
<feature type="region of interest" description="Disordered" evidence="1">
    <location>
        <begin position="638"/>
        <end position="658"/>
    </location>
</feature>
<evidence type="ECO:0000256" key="1">
    <source>
        <dbReference type="SAM" id="MobiDB-lite"/>
    </source>
</evidence>
<dbReference type="SMART" id="SM01214">
    <property type="entry name" value="Fmp27_GFWDK"/>
    <property type="match status" value="1"/>
</dbReference>
<dbReference type="PANTHER" id="PTHR15678">
    <property type="entry name" value="ANTIGEN MLAA-22-RELATED"/>
    <property type="match status" value="1"/>
</dbReference>
<evidence type="ECO:0000259" key="3">
    <source>
        <dbReference type="SMART" id="SM01214"/>
    </source>
</evidence>
<accession>A0A444Y9V5</accession>
<keyword evidence="5" id="KW-1185">Reference proteome</keyword>
<feature type="region of interest" description="Disordered" evidence="1">
    <location>
        <begin position="1776"/>
        <end position="1893"/>
    </location>
</feature>
<feature type="compositionally biased region" description="Basic residues" evidence="1">
    <location>
        <begin position="145"/>
        <end position="167"/>
    </location>
</feature>
<keyword evidence="2" id="KW-0472">Membrane</keyword>
<feature type="transmembrane region" description="Helical" evidence="2">
    <location>
        <begin position="6"/>
        <end position="25"/>
    </location>
</feature>
<feature type="region of interest" description="Disordered" evidence="1">
    <location>
        <begin position="2537"/>
        <end position="2560"/>
    </location>
</feature>
<feature type="compositionally biased region" description="Basic and acidic residues" evidence="1">
    <location>
        <begin position="838"/>
        <end position="852"/>
    </location>
</feature>
<dbReference type="Proteomes" id="UP000289738">
    <property type="component" value="Chromosome B07"/>
</dbReference>
<gene>
    <name evidence="4" type="ORF">Ahy_B07g086465</name>
</gene>
<feature type="compositionally biased region" description="Polar residues" evidence="1">
    <location>
        <begin position="1051"/>
        <end position="1070"/>
    </location>
</feature>
<evidence type="ECO:0000256" key="2">
    <source>
        <dbReference type="SAM" id="Phobius"/>
    </source>
</evidence>
<feature type="region of interest" description="Disordered" evidence="1">
    <location>
        <begin position="829"/>
        <end position="853"/>
    </location>
</feature>
<feature type="domain" description="FMP27/BLTP2/Hobbit GFWDK motif-containing RBG unit" evidence="3">
    <location>
        <begin position="1197"/>
        <end position="1345"/>
    </location>
</feature>
<feature type="compositionally biased region" description="Basic and acidic residues" evidence="1">
    <location>
        <begin position="1883"/>
        <end position="1893"/>
    </location>
</feature>
<feature type="compositionally biased region" description="Polar residues" evidence="1">
    <location>
        <begin position="1781"/>
        <end position="1801"/>
    </location>
</feature>
<feature type="compositionally biased region" description="Basic and acidic residues" evidence="1">
    <location>
        <begin position="1696"/>
        <end position="1709"/>
    </location>
</feature>
<feature type="region of interest" description="Disordered" evidence="1">
    <location>
        <begin position="2344"/>
        <end position="2404"/>
    </location>
</feature>
<proteinExistence type="predicted"/>
<evidence type="ECO:0000313" key="4">
    <source>
        <dbReference type="EMBL" id="RYQ98709.1"/>
    </source>
</evidence>
<dbReference type="Pfam" id="PF10344">
    <property type="entry name" value="Hobbit"/>
    <property type="match status" value="1"/>
</dbReference>
<feature type="compositionally biased region" description="Polar residues" evidence="1">
    <location>
        <begin position="1851"/>
        <end position="1867"/>
    </location>
</feature>
<feature type="region of interest" description="Disordered" evidence="1">
    <location>
        <begin position="142"/>
        <end position="167"/>
    </location>
</feature>
<organism evidence="4 5">
    <name type="scientific">Arachis hypogaea</name>
    <name type="common">Peanut</name>
    <dbReference type="NCBI Taxonomy" id="3818"/>
    <lineage>
        <taxon>Eukaryota</taxon>
        <taxon>Viridiplantae</taxon>
        <taxon>Streptophyta</taxon>
        <taxon>Embryophyta</taxon>
        <taxon>Tracheophyta</taxon>
        <taxon>Spermatophyta</taxon>
        <taxon>Magnoliopsida</taxon>
        <taxon>eudicotyledons</taxon>
        <taxon>Gunneridae</taxon>
        <taxon>Pentapetalae</taxon>
        <taxon>rosids</taxon>
        <taxon>fabids</taxon>
        <taxon>Fabales</taxon>
        <taxon>Fabaceae</taxon>
        <taxon>Papilionoideae</taxon>
        <taxon>50 kb inversion clade</taxon>
        <taxon>dalbergioids sensu lato</taxon>
        <taxon>Dalbergieae</taxon>
        <taxon>Pterocarpus clade</taxon>
        <taxon>Arachis</taxon>
    </lineage>
</organism>
<feature type="region of interest" description="Disordered" evidence="1">
    <location>
        <begin position="2584"/>
        <end position="2609"/>
    </location>
</feature>
<name>A0A444Y9V5_ARAHY</name>
<keyword evidence="2" id="KW-0812">Transmembrane</keyword>
<reference evidence="4 5" key="1">
    <citation type="submission" date="2019-01" db="EMBL/GenBank/DDBJ databases">
        <title>Sequencing of cultivated peanut Arachis hypogaea provides insights into genome evolution and oil improvement.</title>
        <authorList>
            <person name="Chen X."/>
        </authorList>
    </citation>
    <scope>NUCLEOTIDE SEQUENCE [LARGE SCALE GENOMIC DNA]</scope>
    <source>
        <strain evidence="5">cv. Fuhuasheng</strain>
        <tissue evidence="4">Leaves</tissue>
    </source>
</reference>
<feature type="region of interest" description="Disordered" evidence="1">
    <location>
        <begin position="1689"/>
        <end position="1717"/>
    </location>
</feature>
<sequence length="2639" mass="295488">MEVTPANFVIAFFSFCFTAFFTDFLQLKGKIVISFWESKFGLVESEDIAYGKVKMDVFVCAFSVWIVSKILGARVGFRVGGCNRIRDIVVRFNKGAVESVYVSEIKIILRHSLVEHVAGVSSLDPKLQLSICKLEVVTRPSIKSPAKKKTQKSRARSSSKGKGKGKGNKKWIMISNIAKYLSVCVTDIVLKTPKFALEIRELNVDISKDQGSETKLFVRVNILPIGVRIHGPQMGDQLSNPTRKGYIAPNQASATAAEKSSGSFMCEKFNVSCEFDHNSEVGTIIKNVDISIGEIMVNLNEGILVKKKSSLESHSTPDISTTPSEDSISIQEPLSKQQKLAANISKFPEKVSFNLPKVDVKFTHREHGILVENSITSIQLNINKFRSIEDVGEITQVDVQLVFTEIHLLREAGSSMLEISKLDLIFFYRQSLSPIRAEIEINLEGFQCNILTNRLRHWLLLHLSKKKRMVLQEDSSVVKPKPKPKTKSTDKMAIKWKCTVSVPEVTIMLFDMAGSPAYYGCLQSSHLVANNISHMGTTVHFELGEINLSLDDEYKKCLEESFLGMETNSGSIMQITKVSLDWDKMDTKSSEEDSSKGMQSLSVTINNVRVVVSVKRVEPLIAVAMPLQALLKSLSASKKKSTQITKPPPPKPPSGKGAKLVKCNLEQCSLYIFGETELENAVIPDPKRVNYGSQGGRIVITESADGTLRTASVMSNSEYPKLKYSISLEIVHTKLCLNKEKQSTQIELERTRSNYEEYIEENDRPVTKVALFDMQNAKFLQRSGGVKENSTRSLFSVTDITVRWEPDLQISLMDFVLRLKSVMHNSKLQEQGNENVEDLSKAKDAPIPEPRHVEKKKKKEQIFAVDVEMLNISAGLGDGVEATVKVQSIFSENARIGVLLEGLMFGFNGARIIKSSRMQISRIPSKSISSSIGPTLDWVIQGLDIQICMPYRLQLRAIDDALEDMLRALKLIIAAKTSIIFPVKKESSKVKKPSSGVKFGCLKLFIRKLTFDIEEEPIQGWLDEHYHLLKREVGELAVRMNFLDEFVSKANQGSKSNNDDTTTVNSSQGKNVDGNDIEVNASDSSTINSMREEIYKQSFQQYYQACQSLVLSEGSGAYKDAGFQVGFKPSASRISLLTLSASDLDVTLTKIDGGEDGMIELLKKLDPIILKHNIPFSRMFGANIVLRTASLVAQIRDYTYPLFSGSSGRCEGSVVLAQQATFFQPQMLQDVYVGKWRKVSMLRSLTGTTPPMKSYLNLPIHFQKGEVSFGVGYEPVFADISYAFTVVMRRANLSVIKPGPLILPPKKEKSLPWWDDMRNYIHGKVSLTLSETKFHLLATSNPYEKLDKLEIVTSSMEIHQSDGKIYASAKDFKVLVSSLENLASKQGSEIPAGVSGAFLEAPFFILDVRMDWDCDSGDPMNHFLFALPAEGKTREKVFDPFRSTNWSLRMDIYFSSFLPSFEKQSSSSMAGTNTRPSHNVSPAYTIIKLGAHDLAWLVKFGNVMYLPPHKLRLFSRFPRFGVPRILRSGNLAMDKVMTEFMIRIDSTPTCIKNIPFHDDDLAKGLTLTMNKMKFEVCFSRGRQKYDFESIRDLLSIVYEGVDLHMPKAFIDKENSTSIAKLLNIIPKTSQPSAASKDKANSKEGDIVIQKNNDDGFILSCDYFIIRRQSPKIDPARLLAWQEAGKKYVQPTNVRGQPEKRNESDEHEQSDPSDDDGYSVIIDDNCRRVFVYCLKILWNIENRDAVCSWIACLAKAAAPSKPSPSRQYARRKLLEKTKQHDVSTNANQQDQGAENQQNNGAKTHQDAVGVVESNKESEAETHHDAAIGTKTNKDDRVQENHQEEISKCPPASNISDSSSFQTTETSGSLPKPPDLTKVDNLTPAKKENTEDSTEGTRHFMVNVIEPQFNLHSEDANGRFLLAAVSGRVLAQSFQSVLQVGQEMIEQQLSTKELPTVVPEIAWKRTEMSVMLEHVQAHVAPTDVDLGAGVQWLPKILRGSPKVMRTGALLERVFMPCDMYFQYTRHKGCTNELKVKPLKEVKFNSHNITAIMTSRQFQVMMDVLSNLLFARIPKPQKSSLSLSVEDDDIVEEEAADEVVPDGIEEVELEKINLEVVERKQRLLIDDIGKLSLWCDNIGDQTLEKEDECWMIDGGIPLLIQELRKELVVAKKARKEAYASLRVALQKAAQLQLMEKEKKSKSPSHAMHLSLQINKVVWSMLIHGKSFAEVEINDMIYDFDRDFKDVGISHFTTKYFVFRNCLANAKSDTVLAAWNPPSEWGKKVMLRLDARQGQPKDGKAPFELFQVDIYPLKIHLTETMYTMMWGYFFPEEEQRDSQRRKEVWKVSATAGARRAKKGDTSSSAQADSTQASKAKNTKEEILADSSEDEAPKSKTKGSKPSDEKKPKKMMVFHEIKISQVELSVTYEGSRFAVSDLRLLMDQFHRVEFVGSWQRLFSRVKKHVIWGVLKSVTGMQVKKFKDKGQIQPSAASGPEIREKDNSSVKSDQSGFPRPADGAGDGFVTSIKGLFHTQKKKAKAFVNKTKKGEGEQEAQGSDVSENEAEASTFARQLTIVKAKKLIKRHTQKLQAKGHKASFSKESFPPASALQTSTSPQQVIDSLAYDSDSSSASEAYEALSELNKL</sequence>
<feature type="region of interest" description="Disordered" evidence="1">
    <location>
        <begin position="2476"/>
        <end position="2515"/>
    </location>
</feature>
<dbReference type="InterPro" id="IPR019441">
    <property type="entry name" value="FMP27/BLTP2/Hobbit_GFWDK_RBG"/>
</dbReference>
<feature type="region of interest" description="Disordered" evidence="1">
    <location>
        <begin position="1051"/>
        <end position="1083"/>
    </location>
</feature>
<dbReference type="PANTHER" id="PTHR15678:SF10">
    <property type="entry name" value="LOCALIZATION AND RNA POL II PROMOTER FMP27 DOMAIN PROTEIN"/>
    <property type="match status" value="1"/>
</dbReference>
<dbReference type="EMBL" id="SDMP01000017">
    <property type="protein sequence ID" value="RYQ98709.1"/>
    <property type="molecule type" value="Genomic_DNA"/>
</dbReference>
<keyword evidence="2" id="KW-1133">Transmembrane helix</keyword>
<dbReference type="InterPro" id="IPR045167">
    <property type="entry name" value="Hobbit"/>
</dbReference>
<feature type="compositionally biased region" description="Basic and acidic residues" evidence="1">
    <location>
        <begin position="1812"/>
        <end position="1845"/>
    </location>
</feature>
<comment type="caution">
    <text evidence="4">The sequence shown here is derived from an EMBL/GenBank/DDBJ whole genome shotgun (WGS) entry which is preliminary data.</text>
</comment>
<evidence type="ECO:0000313" key="5">
    <source>
        <dbReference type="Proteomes" id="UP000289738"/>
    </source>
</evidence>
<feature type="compositionally biased region" description="Low complexity" evidence="1">
    <location>
        <begin position="2357"/>
        <end position="2371"/>
    </location>
</feature>